<protein>
    <recommendedName>
        <fullName evidence="4">Tetratricopeptide repeat protein</fullName>
    </recommendedName>
</protein>
<dbReference type="InterPro" id="IPR011990">
    <property type="entry name" value="TPR-like_helical_dom_sf"/>
</dbReference>
<sequence length="446" mass="51584">MFVTSVFIGVIVLFLIIIGYIYKQINYREWLKTDDGLLQVALEKLKDNPKDIETLRLIANLLYKKRNYEKAFEYYSKFIVLTSPTMPEHITIEERFNIHLEFGLTAYHLKRLGDALMSLQKARRTIPEANNLQLSATLGKLLFKKQQFPNAVTELERFHRLAPNDSENNFYLGMCYANLDRFKEGLLLLQPLETERSGDQNFLLALASCLDKTGETESAIKHYKSLIENGLLGAVASGNLAHLYLRHNNTGETLRYLEKVPELETPTGELSYKALYDSARVYVKLGKLRDACTPLQKLCDMSPNYRDAETLLQNYREMASNYNLYLLYYGEKDQRKEVVHQLLQKLISNVHYVDSETYTSHTIEVVANSVNKQDARGYYIWISLANEPTRLDQVREPANRGRQRGCNRYVFVSTNTFDDKVRAFSEVRPIDLVEGLELREKLLEIS</sequence>
<evidence type="ECO:0000313" key="2">
    <source>
        <dbReference type="EMBL" id="WGK69001.1"/>
    </source>
</evidence>
<dbReference type="Pfam" id="PF13174">
    <property type="entry name" value="TPR_6"/>
    <property type="match status" value="2"/>
</dbReference>
<feature type="transmembrane region" description="Helical" evidence="1">
    <location>
        <begin position="6"/>
        <end position="22"/>
    </location>
</feature>
<evidence type="ECO:0000256" key="1">
    <source>
        <dbReference type="SAM" id="Phobius"/>
    </source>
</evidence>
<accession>A0ABY8MGD1</accession>
<name>A0ABY8MGD1_9SPIO</name>
<dbReference type="InterPro" id="IPR019734">
    <property type="entry name" value="TPR_rpt"/>
</dbReference>
<proteinExistence type="predicted"/>
<keyword evidence="1" id="KW-1133">Transmembrane helix</keyword>
<keyword evidence="3" id="KW-1185">Reference proteome</keyword>
<dbReference type="SMART" id="SM00028">
    <property type="entry name" value="TPR"/>
    <property type="match status" value="5"/>
</dbReference>
<keyword evidence="1" id="KW-0812">Transmembrane</keyword>
<organism evidence="2 3">
    <name type="scientific">Candidatus Haliotispira prima</name>
    <dbReference type="NCBI Taxonomy" id="3034016"/>
    <lineage>
        <taxon>Bacteria</taxon>
        <taxon>Pseudomonadati</taxon>
        <taxon>Spirochaetota</taxon>
        <taxon>Spirochaetia</taxon>
        <taxon>Spirochaetales</taxon>
        <taxon>Spirochaetaceae</taxon>
        <taxon>Candidatus Haliotispira</taxon>
    </lineage>
</organism>
<dbReference type="Gene3D" id="1.25.40.10">
    <property type="entry name" value="Tetratricopeptide repeat domain"/>
    <property type="match status" value="2"/>
</dbReference>
<keyword evidence="1" id="KW-0472">Membrane</keyword>
<evidence type="ECO:0000313" key="3">
    <source>
        <dbReference type="Proteomes" id="UP001228690"/>
    </source>
</evidence>
<dbReference type="SUPFAM" id="SSF48452">
    <property type="entry name" value="TPR-like"/>
    <property type="match status" value="1"/>
</dbReference>
<dbReference type="Proteomes" id="UP001228690">
    <property type="component" value="Chromosome"/>
</dbReference>
<dbReference type="PANTHER" id="PTHR12558">
    <property type="entry name" value="CELL DIVISION CYCLE 16,23,27"/>
    <property type="match status" value="1"/>
</dbReference>
<reference evidence="2 3" key="1">
    <citation type="submission" date="2023-04" db="EMBL/GenBank/DDBJ databases">
        <title>Spirochaete genome identified in red abalone sample constitutes a novel genus.</title>
        <authorList>
            <person name="Sharma S.P."/>
            <person name="Purcell C.M."/>
            <person name="Hyde J.R."/>
            <person name="Severin A.J."/>
        </authorList>
    </citation>
    <scope>NUCLEOTIDE SEQUENCE [LARGE SCALE GENOMIC DNA]</scope>
    <source>
        <strain evidence="2 3">SP-2023</strain>
    </source>
</reference>
<dbReference type="EMBL" id="CP123443">
    <property type="protein sequence ID" value="WGK69001.1"/>
    <property type="molecule type" value="Genomic_DNA"/>
</dbReference>
<evidence type="ECO:0008006" key="4">
    <source>
        <dbReference type="Google" id="ProtNLM"/>
    </source>
</evidence>
<gene>
    <name evidence="2" type="ORF">P0082_11025</name>
</gene>
<dbReference type="PANTHER" id="PTHR12558:SF13">
    <property type="entry name" value="CELL DIVISION CYCLE PROTEIN 27 HOMOLOG"/>
    <property type="match status" value="1"/>
</dbReference>
<dbReference type="RefSeq" id="WP_326927189.1">
    <property type="nucleotide sequence ID" value="NZ_CP123443.1"/>
</dbReference>